<evidence type="ECO:0000313" key="3">
    <source>
        <dbReference type="Proteomes" id="UP000427281"/>
    </source>
</evidence>
<dbReference type="InterPro" id="IPR000157">
    <property type="entry name" value="TIR_dom"/>
</dbReference>
<sequence length="313" mass="35194">MADLFFSYSHRDEGIRDELETHLVMLKRQNVIETWHDRRIVAGDEFDGQISEHLESADIILLLISPYFLASNYCYDVELTRAMERHEQGLSRVIPVIVDPCDWHSAPFGKLLAMPKDGRPISKFPNVHDAFLEVTNAIRHAVISNTKSGSIQKIPTGIAHLVSEKPRSSNLRIRKQFSERDKDIFREETFLYIARFFEESLSELELRNESIETNFKRIDGNTFTATIYEDGGSISECSVSLSSSFGGSNIVYSSDKSSRGNSFNNMLTIVDDGMSLGLSASMNHGFGNQSKDQLTQQGAAEVFWAVLISPLQG</sequence>
<keyword evidence="2" id="KW-0675">Receptor</keyword>
<name>A0A6I6AI70_9PLAN</name>
<keyword evidence="3" id="KW-1185">Reference proteome</keyword>
<gene>
    <name evidence="2" type="ORF">F1728_25410</name>
</gene>
<dbReference type="RefSeq" id="WP_155366402.1">
    <property type="nucleotide sequence ID" value="NZ_CP043930.1"/>
</dbReference>
<dbReference type="KEGG" id="gim:F1728_25410"/>
<protein>
    <submittedName>
        <fullName evidence="2">Toll/interleukin-1 receptor domain-containing protein</fullName>
    </submittedName>
</protein>
<proteinExistence type="predicted"/>
<dbReference type="Pfam" id="PF13676">
    <property type="entry name" value="TIR_2"/>
    <property type="match status" value="1"/>
</dbReference>
<dbReference type="Proteomes" id="UP000427281">
    <property type="component" value="Chromosome"/>
</dbReference>
<dbReference type="GO" id="GO:0007165">
    <property type="term" value="P:signal transduction"/>
    <property type="evidence" value="ECO:0007669"/>
    <property type="project" value="InterPro"/>
</dbReference>
<dbReference type="Gene3D" id="3.40.50.10140">
    <property type="entry name" value="Toll/interleukin-1 receptor homology (TIR) domain"/>
    <property type="match status" value="1"/>
</dbReference>
<dbReference type="PROSITE" id="PS50104">
    <property type="entry name" value="TIR"/>
    <property type="match status" value="1"/>
</dbReference>
<reference evidence="2 3" key="1">
    <citation type="submission" date="2019-09" db="EMBL/GenBank/DDBJ databases">
        <title>Gimesia benthica sp. nov., a novel bacterium isolated from deep-sea water of the Northwest Indian Ocean.</title>
        <authorList>
            <person name="Dai X."/>
        </authorList>
    </citation>
    <scope>NUCLEOTIDE SEQUENCE [LARGE SCALE GENOMIC DNA]</scope>
    <source>
        <strain evidence="2 3">E7</strain>
    </source>
</reference>
<dbReference type="SMART" id="SM00255">
    <property type="entry name" value="TIR"/>
    <property type="match status" value="1"/>
</dbReference>
<dbReference type="EMBL" id="CP043930">
    <property type="protein sequence ID" value="QGQ25806.1"/>
    <property type="molecule type" value="Genomic_DNA"/>
</dbReference>
<evidence type="ECO:0000313" key="2">
    <source>
        <dbReference type="EMBL" id="QGQ25806.1"/>
    </source>
</evidence>
<dbReference type="AlphaFoldDB" id="A0A6I6AI70"/>
<dbReference type="InterPro" id="IPR035897">
    <property type="entry name" value="Toll_tir_struct_dom_sf"/>
</dbReference>
<feature type="domain" description="TIR" evidence="1">
    <location>
        <begin position="1"/>
        <end position="142"/>
    </location>
</feature>
<evidence type="ECO:0000259" key="1">
    <source>
        <dbReference type="PROSITE" id="PS50104"/>
    </source>
</evidence>
<dbReference type="SUPFAM" id="SSF52200">
    <property type="entry name" value="Toll/Interleukin receptor TIR domain"/>
    <property type="match status" value="1"/>
</dbReference>
<organism evidence="2 3">
    <name type="scientific">Gimesia benthica</name>
    <dbReference type="NCBI Taxonomy" id="2608982"/>
    <lineage>
        <taxon>Bacteria</taxon>
        <taxon>Pseudomonadati</taxon>
        <taxon>Planctomycetota</taxon>
        <taxon>Planctomycetia</taxon>
        <taxon>Planctomycetales</taxon>
        <taxon>Planctomycetaceae</taxon>
        <taxon>Gimesia</taxon>
    </lineage>
</organism>
<accession>A0A6I6AI70</accession>